<dbReference type="AlphaFoldDB" id="A0A6C0BGR2"/>
<feature type="region of interest" description="Disordered" evidence="1">
    <location>
        <begin position="246"/>
        <end position="281"/>
    </location>
</feature>
<feature type="region of interest" description="Disordered" evidence="1">
    <location>
        <begin position="28"/>
        <end position="54"/>
    </location>
</feature>
<feature type="compositionally biased region" description="Basic residues" evidence="1">
    <location>
        <begin position="37"/>
        <end position="49"/>
    </location>
</feature>
<evidence type="ECO:0000256" key="1">
    <source>
        <dbReference type="SAM" id="MobiDB-lite"/>
    </source>
</evidence>
<organism evidence="2">
    <name type="scientific">viral metagenome</name>
    <dbReference type="NCBI Taxonomy" id="1070528"/>
    <lineage>
        <taxon>unclassified sequences</taxon>
        <taxon>metagenomes</taxon>
        <taxon>organismal metagenomes</taxon>
    </lineage>
</organism>
<accession>A0A6C0BGR2</accession>
<dbReference type="EMBL" id="MN739141">
    <property type="protein sequence ID" value="QHS90588.1"/>
    <property type="molecule type" value="Genomic_DNA"/>
</dbReference>
<feature type="compositionally biased region" description="Basic residues" evidence="1">
    <location>
        <begin position="253"/>
        <end position="263"/>
    </location>
</feature>
<name>A0A6C0BGR2_9ZZZZ</name>
<evidence type="ECO:0000313" key="2">
    <source>
        <dbReference type="EMBL" id="QHS90588.1"/>
    </source>
</evidence>
<protein>
    <submittedName>
        <fullName evidence="2">Uncharacterized protein</fullName>
    </submittedName>
</protein>
<proteinExistence type="predicted"/>
<reference evidence="2" key="1">
    <citation type="journal article" date="2020" name="Nature">
        <title>Giant virus diversity and host interactions through global metagenomics.</title>
        <authorList>
            <person name="Schulz F."/>
            <person name="Roux S."/>
            <person name="Paez-Espino D."/>
            <person name="Jungbluth S."/>
            <person name="Walsh D.A."/>
            <person name="Denef V.J."/>
            <person name="McMahon K.D."/>
            <person name="Konstantinidis K.T."/>
            <person name="Eloe-Fadrosh E.A."/>
            <person name="Kyrpides N.C."/>
            <person name="Woyke T."/>
        </authorList>
    </citation>
    <scope>NUCLEOTIDE SEQUENCE</scope>
    <source>
        <strain evidence="2">GVMAG-M-3300010354-11</strain>
    </source>
</reference>
<feature type="region of interest" description="Disordered" evidence="1">
    <location>
        <begin position="130"/>
        <end position="152"/>
    </location>
</feature>
<sequence>MKGGSYASDAVISAIDVKAFEKLNNIFTNNVPQEGGRRKKAPKKTKPKSSCKGGACSKCPSCGRKISGGNASGLKVPTFQSLMSNANRVLTGSPSQTAELFKQTDLQFRSEPAPIPVTNSVKLLNALRGHAPSASPAPSLAPSPSPAVGGSSKGMMRNINDYMKKGQYRVFNKQGGAENTTPPIKIGLNTENAITSFNKTDGTAPNRVADMMTLKMIANEEVNGPIPLNKTSHYGDVTGKIEAQTSFSYGGARPKKPARKSAVKKTTSSTKCSKTKSKGKK</sequence>